<dbReference type="SMART" id="SM00871">
    <property type="entry name" value="AraC_E_bind"/>
    <property type="match status" value="1"/>
</dbReference>
<proteinExistence type="predicted"/>
<dbReference type="InterPro" id="IPR010499">
    <property type="entry name" value="AraC_E-bd"/>
</dbReference>
<evidence type="ECO:0000259" key="1">
    <source>
        <dbReference type="SMART" id="SM00871"/>
    </source>
</evidence>
<name>A0ABW4LVC6_9BACI</name>
<dbReference type="InterPro" id="IPR011256">
    <property type="entry name" value="Reg_factor_effector_dom_sf"/>
</dbReference>
<dbReference type="SUPFAM" id="SSF55136">
    <property type="entry name" value="Probable bacterial effector-binding domain"/>
    <property type="match status" value="1"/>
</dbReference>
<accession>A0ABW4LVC6</accession>
<feature type="domain" description="AraC effector-binding" evidence="1">
    <location>
        <begin position="1"/>
        <end position="157"/>
    </location>
</feature>
<evidence type="ECO:0000313" key="3">
    <source>
        <dbReference type="Proteomes" id="UP001597214"/>
    </source>
</evidence>
<sequence>MEAKIVTKKELKLIGKKVVAPVSNLGKEVPQAQNIVRTSEIPFRIEPKGIMGIGSVRDIVEDTEIHTIYIGSEVSHITEVPKGFEELTIPEQKYVSYTYMGPMVDCWKVYGELFNWIEKSGYQINLDSYSIEHYDENHNWDDKHTHDNHLHIYIPIQ</sequence>
<reference evidence="3" key="1">
    <citation type="journal article" date="2019" name="Int. J. Syst. Evol. Microbiol.">
        <title>The Global Catalogue of Microorganisms (GCM) 10K type strain sequencing project: providing services to taxonomists for standard genome sequencing and annotation.</title>
        <authorList>
            <consortium name="The Broad Institute Genomics Platform"/>
            <consortium name="The Broad Institute Genome Sequencing Center for Infectious Disease"/>
            <person name="Wu L."/>
            <person name="Ma J."/>
        </authorList>
    </citation>
    <scope>NUCLEOTIDE SEQUENCE [LARGE SCALE GENOMIC DNA]</scope>
    <source>
        <strain evidence="3">CCUG 49339</strain>
    </source>
</reference>
<gene>
    <name evidence="2" type="ORF">ACFSCX_20310</name>
</gene>
<dbReference type="InterPro" id="IPR029442">
    <property type="entry name" value="GyrI-like"/>
</dbReference>
<keyword evidence="3" id="KW-1185">Reference proteome</keyword>
<organism evidence="2 3">
    <name type="scientific">Bacillus salitolerans</name>
    <dbReference type="NCBI Taxonomy" id="1437434"/>
    <lineage>
        <taxon>Bacteria</taxon>
        <taxon>Bacillati</taxon>
        <taxon>Bacillota</taxon>
        <taxon>Bacilli</taxon>
        <taxon>Bacillales</taxon>
        <taxon>Bacillaceae</taxon>
        <taxon>Bacillus</taxon>
    </lineage>
</organism>
<evidence type="ECO:0000313" key="2">
    <source>
        <dbReference type="EMBL" id="MFD1738861.1"/>
    </source>
</evidence>
<dbReference type="Proteomes" id="UP001597214">
    <property type="component" value="Unassembled WGS sequence"/>
</dbReference>
<comment type="caution">
    <text evidence="2">The sequence shown here is derived from an EMBL/GenBank/DDBJ whole genome shotgun (WGS) entry which is preliminary data.</text>
</comment>
<protein>
    <submittedName>
        <fullName evidence="2">GyrI-like domain-containing protein</fullName>
    </submittedName>
</protein>
<dbReference type="Gene3D" id="3.20.80.10">
    <property type="entry name" value="Regulatory factor, effector binding domain"/>
    <property type="match status" value="1"/>
</dbReference>
<dbReference type="Pfam" id="PF06445">
    <property type="entry name" value="GyrI-like"/>
    <property type="match status" value="1"/>
</dbReference>
<dbReference type="EMBL" id="JBHUEM010000051">
    <property type="protein sequence ID" value="MFD1738861.1"/>
    <property type="molecule type" value="Genomic_DNA"/>
</dbReference>
<dbReference type="RefSeq" id="WP_377930086.1">
    <property type="nucleotide sequence ID" value="NZ_JBHUEM010000051.1"/>
</dbReference>